<evidence type="ECO:0000313" key="4">
    <source>
        <dbReference type="Proteomes" id="UP000234479"/>
    </source>
</evidence>
<feature type="transmembrane region" description="Helical" evidence="1">
    <location>
        <begin position="31"/>
        <end position="52"/>
    </location>
</feature>
<dbReference type="InterPro" id="IPR003675">
    <property type="entry name" value="Rce1/LyrA-like_dom"/>
</dbReference>
<evidence type="ECO:0000256" key="1">
    <source>
        <dbReference type="SAM" id="Phobius"/>
    </source>
</evidence>
<dbReference type="Pfam" id="PF02517">
    <property type="entry name" value="Rce1-like"/>
    <property type="match status" value="1"/>
</dbReference>
<dbReference type="OrthoDB" id="877230at2"/>
<comment type="caution">
    <text evidence="3">The sequence shown here is derived from an EMBL/GenBank/DDBJ whole genome shotgun (WGS) entry which is preliminary data.</text>
</comment>
<keyword evidence="3" id="KW-0645">Protease</keyword>
<dbReference type="EMBL" id="PJRS01000001">
    <property type="protein sequence ID" value="PLR28983.1"/>
    <property type="molecule type" value="Genomic_DNA"/>
</dbReference>
<keyword evidence="1" id="KW-1133">Transmembrane helix</keyword>
<organism evidence="3 4">
    <name type="scientific">Caulobacter zeae</name>
    <dbReference type="NCBI Taxonomy" id="2055137"/>
    <lineage>
        <taxon>Bacteria</taxon>
        <taxon>Pseudomonadati</taxon>
        <taxon>Pseudomonadota</taxon>
        <taxon>Alphaproteobacteria</taxon>
        <taxon>Caulobacterales</taxon>
        <taxon>Caulobacteraceae</taxon>
        <taxon>Caulobacter</taxon>
    </lineage>
</organism>
<dbReference type="GO" id="GO:0080120">
    <property type="term" value="P:CAAX-box protein maturation"/>
    <property type="evidence" value="ECO:0007669"/>
    <property type="project" value="UniProtKB-ARBA"/>
</dbReference>
<feature type="domain" description="CAAX prenyl protease 2/Lysostaphin resistance protein A-like" evidence="2">
    <location>
        <begin position="131"/>
        <end position="231"/>
    </location>
</feature>
<sequence>MNGFISILAIVAMLLAAGGAIALVRRGGVDWRWLLAAAGFVLLNDALLTRGYGLLPQLLPAGDWNWQGKILALAATLAVAAVVGRKAAGLTLVQARGSLKAALPVARLYVGLFLALALVFPNEKVSAETLAFQLTMPGLEEELFYRGVLLLVLDRAFGTPWKLGGITFGWGAILSCALFGLAHAFGYGKDGFAFDTLTMALTALPSLIAVWLRLRTGSVLAPVLLHNFGNAVMLVV</sequence>
<protein>
    <submittedName>
        <fullName evidence="3">CPBP family intramembrane metalloprotease</fullName>
    </submittedName>
</protein>
<proteinExistence type="predicted"/>
<keyword evidence="3" id="KW-0482">Metalloprotease</keyword>
<dbReference type="NCBIfam" id="NF047635">
    <property type="entry name" value="CPBP_Sphingo"/>
    <property type="match status" value="1"/>
</dbReference>
<dbReference type="GO" id="GO:0006508">
    <property type="term" value="P:proteolysis"/>
    <property type="evidence" value="ECO:0007669"/>
    <property type="project" value="UniProtKB-KW"/>
</dbReference>
<name>A0A2N5DSE9_9CAUL</name>
<feature type="transmembrane region" description="Helical" evidence="1">
    <location>
        <begin position="105"/>
        <end position="123"/>
    </location>
</feature>
<gene>
    <name evidence="3" type="ORF">SGCZBJ_00660</name>
</gene>
<keyword evidence="4" id="KW-1185">Reference proteome</keyword>
<reference evidence="3 4" key="1">
    <citation type="submission" date="2017-12" db="EMBL/GenBank/DDBJ databases">
        <title>The genome sequence of Caulobacter sp. 410.</title>
        <authorList>
            <person name="Gao J."/>
            <person name="Mao X."/>
            <person name="Sun J."/>
        </authorList>
    </citation>
    <scope>NUCLEOTIDE SEQUENCE [LARGE SCALE GENOMIC DNA]</scope>
    <source>
        <strain evidence="3 4">410</strain>
    </source>
</reference>
<feature type="transmembrane region" description="Helical" evidence="1">
    <location>
        <begin position="64"/>
        <end position="84"/>
    </location>
</feature>
<dbReference type="Proteomes" id="UP000234479">
    <property type="component" value="Unassembled WGS sequence"/>
</dbReference>
<feature type="transmembrane region" description="Helical" evidence="1">
    <location>
        <begin position="192"/>
        <end position="212"/>
    </location>
</feature>
<keyword evidence="1" id="KW-0812">Transmembrane</keyword>
<dbReference type="GO" id="GO:0004175">
    <property type="term" value="F:endopeptidase activity"/>
    <property type="evidence" value="ECO:0007669"/>
    <property type="project" value="UniProtKB-ARBA"/>
</dbReference>
<dbReference type="AlphaFoldDB" id="A0A2N5DSE9"/>
<dbReference type="GO" id="GO:0008237">
    <property type="term" value="F:metallopeptidase activity"/>
    <property type="evidence" value="ECO:0007669"/>
    <property type="project" value="UniProtKB-KW"/>
</dbReference>
<feature type="transmembrane region" description="Helical" evidence="1">
    <location>
        <begin position="168"/>
        <end position="186"/>
    </location>
</feature>
<accession>A0A2N5DSE9</accession>
<keyword evidence="1" id="KW-0472">Membrane</keyword>
<dbReference type="RefSeq" id="WP_101716107.1">
    <property type="nucleotide sequence ID" value="NZ_PJRS01000001.1"/>
</dbReference>
<feature type="transmembrane region" description="Helical" evidence="1">
    <location>
        <begin position="6"/>
        <end position="24"/>
    </location>
</feature>
<evidence type="ECO:0000259" key="2">
    <source>
        <dbReference type="Pfam" id="PF02517"/>
    </source>
</evidence>
<keyword evidence="3" id="KW-0378">Hydrolase</keyword>
<evidence type="ECO:0000313" key="3">
    <source>
        <dbReference type="EMBL" id="PLR28983.1"/>
    </source>
</evidence>